<reference evidence="2" key="1">
    <citation type="submission" date="2021-02" db="EMBL/GenBank/DDBJ databases">
        <authorList>
            <person name="Palmer J.M."/>
        </authorList>
    </citation>
    <scope>NUCLEOTIDE SEQUENCE</scope>
    <source>
        <strain evidence="2">SCRP734</strain>
    </source>
</reference>
<evidence type="ECO:0000256" key="1">
    <source>
        <dbReference type="SAM" id="MobiDB-lite"/>
    </source>
</evidence>
<organism evidence="2 3">
    <name type="scientific">Phytophthora pseudosyringae</name>
    <dbReference type="NCBI Taxonomy" id="221518"/>
    <lineage>
        <taxon>Eukaryota</taxon>
        <taxon>Sar</taxon>
        <taxon>Stramenopiles</taxon>
        <taxon>Oomycota</taxon>
        <taxon>Peronosporomycetes</taxon>
        <taxon>Peronosporales</taxon>
        <taxon>Peronosporaceae</taxon>
        <taxon>Phytophthora</taxon>
    </lineage>
</organism>
<gene>
    <name evidence="2" type="ORF">PHYPSEUDO_013423</name>
</gene>
<keyword evidence="3" id="KW-1185">Reference proteome</keyword>
<proteinExistence type="predicted"/>
<feature type="compositionally biased region" description="Low complexity" evidence="1">
    <location>
        <begin position="343"/>
        <end position="353"/>
    </location>
</feature>
<accession>A0A8T1WI62</accession>
<dbReference type="AlphaFoldDB" id="A0A8T1WI62"/>
<feature type="compositionally biased region" description="Polar residues" evidence="1">
    <location>
        <begin position="354"/>
        <end position="365"/>
    </location>
</feature>
<sequence length="704" mass="77236">MASISSDGSAGGGEPLALGALLGDFEVKQRGLLLMAIDKAVDKAMKKQSEMLDAIKTQVETRHRHALDELRDEVARTQPSLLDKVVSKTLGVESNAGLVSWIRDGDKKSRALAYLLKLRGHLQSGHGNSFRSDFEGLLVVYMEFLEVPMVRGNRLNNRIEDLHEALYLKADYNDDLVNLVYRVRWGCQGVRSIGNARSHDATPLSESEVLELCGCFSAIGAAMPTLALEFEVCKEKMAPSSPPLPSDGNLSVNGNPGVDMAMLQQLRQAAGGNGGDQTPFDFIIQLMANNGINVNSTMQSPTTLFQDNQTSNRVPPLPPGFSNGGLSPGGLSGQAPPLPSGPPGLSGLDLTSLNGLNGSSTQAPSLSRLGSIGSTTSNSSRDTPPLPPGYNDNSGNVWSQPPLPPSTGSPQKPSSQQPPLPPPGSESPLQRSPYTFRAESPLKSSSQPPLPPSAESPQKRSLQPPPAFAMKQADVPTQATLALVPTFTFYHDRPTELPKESDRVRKAMFARMLNHMDELPKATLCPLQPGHDPSCPLSHTYIEVMAYNPLYKRLVCRQPSHYWGSQLQEDESCVCVHVDTGLTWEWMDESRDKRMYCLRGAKCTNSKCLKSHSFEEMCWYNPSYKIKRCTVRIHDHIARARGTIEPPLDCSYYHIEEGKNADKREFTAEYDHVGKDIKMLFIERSHKPLADRLEALRYARANNL</sequence>
<dbReference type="Proteomes" id="UP000694044">
    <property type="component" value="Unassembled WGS sequence"/>
</dbReference>
<dbReference type="EMBL" id="JAGDFM010000007">
    <property type="protein sequence ID" value="KAG7392935.1"/>
    <property type="molecule type" value="Genomic_DNA"/>
</dbReference>
<feature type="compositionally biased region" description="Gly residues" evidence="1">
    <location>
        <begin position="322"/>
        <end position="332"/>
    </location>
</feature>
<dbReference type="OrthoDB" id="160483at2759"/>
<name>A0A8T1WI62_9STRA</name>
<comment type="caution">
    <text evidence="2">The sequence shown here is derived from an EMBL/GenBank/DDBJ whole genome shotgun (WGS) entry which is preliminary data.</text>
</comment>
<feature type="compositionally biased region" description="Pro residues" evidence="1">
    <location>
        <begin position="416"/>
        <end position="425"/>
    </location>
</feature>
<feature type="compositionally biased region" description="Polar residues" evidence="1">
    <location>
        <begin position="298"/>
        <end position="313"/>
    </location>
</feature>
<feature type="compositionally biased region" description="Polar residues" evidence="1">
    <location>
        <begin position="372"/>
        <end position="382"/>
    </location>
</feature>
<evidence type="ECO:0000313" key="3">
    <source>
        <dbReference type="Proteomes" id="UP000694044"/>
    </source>
</evidence>
<feature type="region of interest" description="Disordered" evidence="1">
    <location>
        <begin position="298"/>
        <end position="465"/>
    </location>
</feature>
<protein>
    <submittedName>
        <fullName evidence="2">Uncharacterized protein</fullName>
    </submittedName>
</protein>
<evidence type="ECO:0000313" key="2">
    <source>
        <dbReference type="EMBL" id="KAG7392935.1"/>
    </source>
</evidence>